<dbReference type="Proteomes" id="UP000765160">
    <property type="component" value="Unassembled WGS sequence"/>
</dbReference>
<evidence type="ECO:0000313" key="2">
    <source>
        <dbReference type="Proteomes" id="UP000765160"/>
    </source>
</evidence>
<accession>A0ABX1EY83</accession>
<evidence type="ECO:0000313" key="1">
    <source>
        <dbReference type="EMBL" id="NKE45013.1"/>
    </source>
</evidence>
<protein>
    <recommendedName>
        <fullName evidence="3">Lipoprotein</fullName>
    </recommendedName>
</protein>
<reference evidence="1 2" key="1">
    <citation type="submission" date="2020-03" db="EMBL/GenBank/DDBJ databases">
        <title>Roseomonas selenitidurans sp. nov. isolated from soil.</title>
        <authorList>
            <person name="Liu H."/>
        </authorList>
    </citation>
    <scope>NUCLEOTIDE SEQUENCE [LARGE SCALE GENOMIC DNA]</scope>
    <source>
        <strain evidence="1 2">JCM 15073</strain>
    </source>
</reference>
<evidence type="ECO:0008006" key="3">
    <source>
        <dbReference type="Google" id="ProtNLM"/>
    </source>
</evidence>
<dbReference type="EMBL" id="JAAVTX010000003">
    <property type="protein sequence ID" value="NKE45013.1"/>
    <property type="molecule type" value="Genomic_DNA"/>
</dbReference>
<comment type="caution">
    <text evidence="1">The sequence shown here is derived from an EMBL/GenBank/DDBJ whole genome shotgun (WGS) entry which is preliminary data.</text>
</comment>
<sequence length="131" mass="13305">MPSPPCPESAPSARFARRKLPAVAPLLLALGGLALGGCQVGPTVAASAGPVLVVSGASLVLTGRTPVDHVASLVTGRDCSLVRLERRESWCAPPAAPPAPAAYCTRSLGSTDCWTTRPFNAGRQVADPPAP</sequence>
<keyword evidence="2" id="KW-1185">Reference proteome</keyword>
<gene>
    <name evidence="1" type="ORF">HB662_09500</name>
</gene>
<dbReference type="RefSeq" id="WP_168049508.1">
    <property type="nucleotide sequence ID" value="NZ_JAATJR010000003.1"/>
</dbReference>
<proteinExistence type="predicted"/>
<organism evidence="1 2">
    <name type="scientific">Falsiroseomonas frigidaquae</name>
    <dbReference type="NCBI Taxonomy" id="487318"/>
    <lineage>
        <taxon>Bacteria</taxon>
        <taxon>Pseudomonadati</taxon>
        <taxon>Pseudomonadota</taxon>
        <taxon>Alphaproteobacteria</taxon>
        <taxon>Acetobacterales</taxon>
        <taxon>Roseomonadaceae</taxon>
        <taxon>Falsiroseomonas</taxon>
    </lineage>
</organism>
<name>A0ABX1EY83_9PROT</name>